<comment type="caution">
    <text evidence="2">The sequence shown here is derived from an EMBL/GenBank/DDBJ whole genome shotgun (WGS) entry which is preliminary data.</text>
</comment>
<keyword evidence="3" id="KW-1185">Reference proteome</keyword>
<accession>A0ABP9J4L0</accession>
<feature type="domain" description="DUF7691" evidence="1">
    <location>
        <begin position="2"/>
        <end position="67"/>
    </location>
</feature>
<name>A0ABP9J4L0_9ACTN</name>
<proteinExistence type="predicted"/>
<evidence type="ECO:0000313" key="3">
    <source>
        <dbReference type="Proteomes" id="UP001501759"/>
    </source>
</evidence>
<dbReference type="EMBL" id="BAABKB010000021">
    <property type="protein sequence ID" value="GAA5020444.1"/>
    <property type="molecule type" value="Genomic_DNA"/>
</dbReference>
<evidence type="ECO:0000313" key="2">
    <source>
        <dbReference type="EMBL" id="GAA5020444.1"/>
    </source>
</evidence>
<dbReference type="Pfam" id="PF24740">
    <property type="entry name" value="DUF7691"/>
    <property type="match status" value="1"/>
</dbReference>
<reference evidence="3" key="1">
    <citation type="journal article" date="2019" name="Int. J. Syst. Evol. Microbiol.">
        <title>The Global Catalogue of Microorganisms (GCM) 10K type strain sequencing project: providing services to taxonomists for standard genome sequencing and annotation.</title>
        <authorList>
            <consortium name="The Broad Institute Genomics Platform"/>
            <consortium name="The Broad Institute Genome Sequencing Center for Infectious Disease"/>
            <person name="Wu L."/>
            <person name="Ma J."/>
        </authorList>
    </citation>
    <scope>NUCLEOTIDE SEQUENCE [LARGE SCALE GENOMIC DNA]</scope>
    <source>
        <strain evidence="3">JCM 18409</strain>
    </source>
</reference>
<dbReference type="InterPro" id="IPR056108">
    <property type="entry name" value="DUF7691"/>
</dbReference>
<evidence type="ECO:0000259" key="1">
    <source>
        <dbReference type="Pfam" id="PF24740"/>
    </source>
</evidence>
<organism evidence="2 3">
    <name type="scientific">Streptomyces siamensis</name>
    <dbReference type="NCBI Taxonomy" id="1274986"/>
    <lineage>
        <taxon>Bacteria</taxon>
        <taxon>Bacillati</taxon>
        <taxon>Actinomycetota</taxon>
        <taxon>Actinomycetes</taxon>
        <taxon>Kitasatosporales</taxon>
        <taxon>Streptomycetaceae</taxon>
        <taxon>Streptomyces</taxon>
    </lineage>
</organism>
<protein>
    <recommendedName>
        <fullName evidence="1">DUF7691 domain-containing protein</fullName>
    </recommendedName>
</protein>
<sequence length="71" mass="8302">MDGYPAIGHLPPADTKRAAGAYRAVLVRLDRDFRYDVQELIEKLEFEHEGWEYATKNVDRYTQDTLFLKPT</sequence>
<dbReference type="Proteomes" id="UP001501759">
    <property type="component" value="Unassembled WGS sequence"/>
</dbReference>
<gene>
    <name evidence="2" type="ORF">GCM10023335_50140</name>
</gene>